<dbReference type="Proteomes" id="UP001219349">
    <property type="component" value="Chromosome"/>
</dbReference>
<dbReference type="EMBL" id="CP067136">
    <property type="protein sequence ID" value="WCR06437.1"/>
    <property type="molecule type" value="Genomic_DNA"/>
</dbReference>
<keyword evidence="3" id="KW-1185">Reference proteome</keyword>
<organism evidence="2 3">
    <name type="scientific">Paracoccus fistulariae</name>
    <dbReference type="NCBI Taxonomy" id="658446"/>
    <lineage>
        <taxon>Bacteria</taxon>
        <taxon>Pseudomonadati</taxon>
        <taxon>Pseudomonadota</taxon>
        <taxon>Alphaproteobacteria</taxon>
        <taxon>Rhodobacterales</taxon>
        <taxon>Paracoccaceae</taxon>
        <taxon>Paracoccus</taxon>
    </lineage>
</organism>
<reference evidence="2 3" key="1">
    <citation type="submission" date="2021-01" db="EMBL/GenBank/DDBJ databases">
        <title>Biogeographic distribution of Paracoccus.</title>
        <authorList>
            <person name="Hollensteiner J."/>
            <person name="Leineberger J."/>
            <person name="Brinkhoff T."/>
            <person name="Daniel R."/>
        </authorList>
    </citation>
    <scope>NUCLEOTIDE SEQUENCE [LARGE SCALE GENOMIC DNA]</scope>
    <source>
        <strain evidence="2 3">KCTC 22803</strain>
    </source>
</reference>
<evidence type="ECO:0000259" key="1">
    <source>
        <dbReference type="Pfam" id="PF13274"/>
    </source>
</evidence>
<dbReference type="Pfam" id="PF13274">
    <property type="entry name" value="SocA_Panacea"/>
    <property type="match status" value="1"/>
</dbReference>
<dbReference type="RefSeq" id="WP_271884180.1">
    <property type="nucleotide sequence ID" value="NZ_CP067136.1"/>
</dbReference>
<sequence>MTVRTIDAARYLSILSGWKLSNLQMQKILYMADMNFVGQTQQRLLDEDFEAWDYGPVLPSLYHKCKAFGAKHVPDVFWGATDISGTPEGKMIELAWKNLKSASPGQLVEATHSSLGAWITRYVAGAKQIKITTQDMIGEYARRTAKTAA</sequence>
<evidence type="ECO:0000313" key="2">
    <source>
        <dbReference type="EMBL" id="WCR06437.1"/>
    </source>
</evidence>
<accession>A0ABY7SHE7</accession>
<evidence type="ECO:0000313" key="3">
    <source>
        <dbReference type="Proteomes" id="UP001219349"/>
    </source>
</evidence>
<dbReference type="InterPro" id="IPR025272">
    <property type="entry name" value="SocA_Panacea"/>
</dbReference>
<gene>
    <name evidence="2" type="ORF">JHX87_13185</name>
</gene>
<protein>
    <submittedName>
        <fullName evidence="2">DUF4065 domain-containing protein</fullName>
    </submittedName>
</protein>
<name>A0ABY7SHE7_9RHOB</name>
<feature type="domain" description="Antitoxin SocA-like Panacea" evidence="1">
    <location>
        <begin position="26"/>
        <end position="118"/>
    </location>
</feature>
<proteinExistence type="predicted"/>